<evidence type="ECO:0000313" key="4">
    <source>
        <dbReference type="Proteomes" id="UP000092445"/>
    </source>
</evidence>
<evidence type="ECO:0000256" key="2">
    <source>
        <dbReference type="SAM" id="Phobius"/>
    </source>
</evidence>
<organism evidence="3 4">
    <name type="scientific">Glossina pallidipes</name>
    <name type="common">Tsetse fly</name>
    <dbReference type="NCBI Taxonomy" id="7398"/>
    <lineage>
        <taxon>Eukaryota</taxon>
        <taxon>Metazoa</taxon>
        <taxon>Ecdysozoa</taxon>
        <taxon>Arthropoda</taxon>
        <taxon>Hexapoda</taxon>
        <taxon>Insecta</taxon>
        <taxon>Pterygota</taxon>
        <taxon>Neoptera</taxon>
        <taxon>Endopterygota</taxon>
        <taxon>Diptera</taxon>
        <taxon>Brachycera</taxon>
        <taxon>Muscomorpha</taxon>
        <taxon>Hippoboscoidea</taxon>
        <taxon>Glossinidae</taxon>
        <taxon>Glossina</taxon>
    </lineage>
</organism>
<name>A0A1A9ZUG2_GLOPL</name>
<feature type="compositionally biased region" description="Basic and acidic residues" evidence="1">
    <location>
        <begin position="193"/>
        <end position="203"/>
    </location>
</feature>
<keyword evidence="2" id="KW-0812">Transmembrane</keyword>
<sequence length="210" mass="23981">MMGYITFYVSLVGIYRIRRKLFKRRIAVFLFLALCISSELGRSIYRRFELPHIQIARTVQFMWNLITKMLIHITLGINVLVCQPTAIKAARKQRPFFQLFSSSQTSRFSARKDTLALPLISGKELGIVCPGRGPLSVLEDTPALQSLLVRYGMLMVTGVFLQHYLMGSRSESRPYGPHIFRDPGHKASLNNERSVRTEHDAVKSRTHVIS</sequence>
<evidence type="ECO:0000313" key="3">
    <source>
        <dbReference type="EnsemblMetazoa" id="GPAI025446-PA"/>
    </source>
</evidence>
<dbReference type="AlphaFoldDB" id="A0A1A9ZUG2"/>
<dbReference type="VEuPathDB" id="VectorBase:GPAI025446"/>
<feature type="transmembrane region" description="Helical" evidence="2">
    <location>
        <begin position="65"/>
        <end position="87"/>
    </location>
</feature>
<evidence type="ECO:0000256" key="1">
    <source>
        <dbReference type="SAM" id="MobiDB-lite"/>
    </source>
</evidence>
<feature type="region of interest" description="Disordered" evidence="1">
    <location>
        <begin position="176"/>
        <end position="210"/>
    </location>
</feature>
<keyword evidence="4" id="KW-1185">Reference proteome</keyword>
<keyword evidence="2" id="KW-1133">Transmembrane helix</keyword>
<protein>
    <submittedName>
        <fullName evidence="3">Uncharacterized protein</fullName>
    </submittedName>
</protein>
<accession>A0A1A9ZUG2</accession>
<dbReference type="EnsemblMetazoa" id="GPAI025446-RA">
    <property type="protein sequence ID" value="GPAI025446-PA"/>
    <property type="gene ID" value="GPAI025446"/>
</dbReference>
<dbReference type="Proteomes" id="UP000092445">
    <property type="component" value="Unassembled WGS sequence"/>
</dbReference>
<keyword evidence="2" id="KW-0472">Membrane</keyword>
<reference evidence="4" key="1">
    <citation type="submission" date="2014-03" db="EMBL/GenBank/DDBJ databases">
        <authorList>
            <person name="Aksoy S."/>
            <person name="Warren W."/>
            <person name="Wilson R.K."/>
        </authorList>
    </citation>
    <scope>NUCLEOTIDE SEQUENCE [LARGE SCALE GENOMIC DNA]</scope>
    <source>
        <strain evidence="4">IAEA</strain>
    </source>
</reference>
<proteinExistence type="predicted"/>
<reference evidence="3" key="2">
    <citation type="submission" date="2020-05" db="UniProtKB">
        <authorList>
            <consortium name="EnsemblMetazoa"/>
        </authorList>
    </citation>
    <scope>IDENTIFICATION</scope>
    <source>
        <strain evidence="3">IAEA</strain>
    </source>
</reference>